<organism evidence="1 2">
    <name type="scientific">Dreissena polymorpha</name>
    <name type="common">Zebra mussel</name>
    <name type="synonym">Mytilus polymorpha</name>
    <dbReference type="NCBI Taxonomy" id="45954"/>
    <lineage>
        <taxon>Eukaryota</taxon>
        <taxon>Metazoa</taxon>
        <taxon>Spiralia</taxon>
        <taxon>Lophotrochozoa</taxon>
        <taxon>Mollusca</taxon>
        <taxon>Bivalvia</taxon>
        <taxon>Autobranchia</taxon>
        <taxon>Heteroconchia</taxon>
        <taxon>Euheterodonta</taxon>
        <taxon>Imparidentia</taxon>
        <taxon>Neoheterodontei</taxon>
        <taxon>Myida</taxon>
        <taxon>Dreissenoidea</taxon>
        <taxon>Dreissenidae</taxon>
        <taxon>Dreissena</taxon>
    </lineage>
</organism>
<reference evidence="1" key="1">
    <citation type="journal article" date="2019" name="bioRxiv">
        <title>The Genome of the Zebra Mussel, Dreissena polymorpha: A Resource for Invasive Species Research.</title>
        <authorList>
            <person name="McCartney M.A."/>
            <person name="Auch B."/>
            <person name="Kono T."/>
            <person name="Mallez S."/>
            <person name="Zhang Y."/>
            <person name="Obille A."/>
            <person name="Becker A."/>
            <person name="Abrahante J.E."/>
            <person name="Garbe J."/>
            <person name="Badalamenti J.P."/>
            <person name="Herman A."/>
            <person name="Mangelson H."/>
            <person name="Liachko I."/>
            <person name="Sullivan S."/>
            <person name="Sone E.D."/>
            <person name="Koren S."/>
            <person name="Silverstein K.A.T."/>
            <person name="Beckman K.B."/>
            <person name="Gohl D.M."/>
        </authorList>
    </citation>
    <scope>NUCLEOTIDE SEQUENCE</scope>
    <source>
        <strain evidence="1">Duluth1</strain>
        <tissue evidence="1">Whole animal</tissue>
    </source>
</reference>
<dbReference type="EMBL" id="JAIWYP010000001">
    <property type="protein sequence ID" value="KAH3891284.1"/>
    <property type="molecule type" value="Genomic_DNA"/>
</dbReference>
<protein>
    <submittedName>
        <fullName evidence="1">Uncharacterized protein</fullName>
    </submittedName>
</protein>
<evidence type="ECO:0000313" key="2">
    <source>
        <dbReference type="Proteomes" id="UP000828390"/>
    </source>
</evidence>
<dbReference type="Proteomes" id="UP000828390">
    <property type="component" value="Unassembled WGS sequence"/>
</dbReference>
<name>A0A9D4S3K2_DREPO</name>
<dbReference type="AlphaFoldDB" id="A0A9D4S3K2"/>
<comment type="caution">
    <text evidence="1">The sequence shown here is derived from an EMBL/GenBank/DDBJ whole genome shotgun (WGS) entry which is preliminary data.</text>
</comment>
<sequence>MKSELPGSHVFQQTGSIFVHILGIIKTNILTKFHEDLTINVTFKSVNKFYYSHIWKNATPPVGHVFQPTGIILKLDWTINVASRVLTRQMLTDKRRSHKLTMSTFCSGEIKETVNSLCKT</sequence>
<keyword evidence="2" id="KW-1185">Reference proteome</keyword>
<proteinExistence type="predicted"/>
<accession>A0A9D4S3K2</accession>
<gene>
    <name evidence="1" type="ORF">DPMN_015377</name>
</gene>
<reference evidence="1" key="2">
    <citation type="submission" date="2020-11" db="EMBL/GenBank/DDBJ databases">
        <authorList>
            <person name="McCartney M.A."/>
            <person name="Auch B."/>
            <person name="Kono T."/>
            <person name="Mallez S."/>
            <person name="Becker A."/>
            <person name="Gohl D.M."/>
            <person name="Silverstein K.A.T."/>
            <person name="Koren S."/>
            <person name="Bechman K.B."/>
            <person name="Herman A."/>
            <person name="Abrahante J.E."/>
            <person name="Garbe J."/>
        </authorList>
    </citation>
    <scope>NUCLEOTIDE SEQUENCE</scope>
    <source>
        <strain evidence="1">Duluth1</strain>
        <tissue evidence="1">Whole animal</tissue>
    </source>
</reference>
<evidence type="ECO:0000313" key="1">
    <source>
        <dbReference type="EMBL" id="KAH3891284.1"/>
    </source>
</evidence>